<evidence type="ECO:0000259" key="13">
    <source>
        <dbReference type="Pfam" id="PF07005"/>
    </source>
</evidence>
<comment type="similarity">
    <text evidence="1">Belongs to the four-carbon acid sugar kinase family.</text>
</comment>
<comment type="catalytic activity">
    <reaction evidence="7">
        <text>3-dehydro-L-erythronate + ATP = 3-dehydro-4-O-phospho-L-erythronate + ADP + H(+)</text>
        <dbReference type="Rhea" id="RHEA:52552"/>
        <dbReference type="ChEBI" id="CHEBI:15378"/>
        <dbReference type="ChEBI" id="CHEBI:30616"/>
        <dbReference type="ChEBI" id="CHEBI:136592"/>
        <dbReference type="ChEBI" id="CHEBI:136670"/>
        <dbReference type="ChEBI" id="CHEBI:456216"/>
        <dbReference type="EC" id="2.7.1.217"/>
    </reaction>
</comment>
<dbReference type="InterPro" id="IPR042213">
    <property type="entry name" value="NBD_C_sf"/>
</dbReference>
<dbReference type="InterPro" id="IPR037051">
    <property type="entry name" value="4-carb_acid_sugar_kinase_N_sf"/>
</dbReference>
<reference evidence="15 16" key="1">
    <citation type="submission" date="2024-12" db="EMBL/GenBank/DDBJ databases">
        <authorList>
            <person name="Li X."/>
            <person name="Zhang D."/>
        </authorList>
    </citation>
    <scope>NUCLEOTIDE SEQUENCE [LARGE SCALE GENOMIC DNA]</scope>
    <source>
        <strain evidence="15 16">JCM19602</strain>
    </source>
</reference>
<evidence type="ECO:0000256" key="4">
    <source>
        <dbReference type="ARBA" id="ARBA00022777"/>
    </source>
</evidence>
<evidence type="ECO:0000256" key="3">
    <source>
        <dbReference type="ARBA" id="ARBA00022741"/>
    </source>
</evidence>
<accession>A0ABW8VPF8</accession>
<dbReference type="EMBL" id="JBJOSA010000007">
    <property type="protein sequence ID" value="MFL8937259.1"/>
    <property type="molecule type" value="Genomic_DNA"/>
</dbReference>
<dbReference type="RefSeq" id="WP_083573559.1">
    <property type="nucleotide sequence ID" value="NZ_JBJOSA010000007.1"/>
</dbReference>
<evidence type="ECO:0000256" key="1">
    <source>
        <dbReference type="ARBA" id="ARBA00005715"/>
    </source>
</evidence>
<keyword evidence="3" id="KW-0547">Nucleotide-binding</keyword>
<keyword evidence="5" id="KW-0067">ATP-binding</keyword>
<evidence type="ECO:0000259" key="14">
    <source>
        <dbReference type="Pfam" id="PF17042"/>
    </source>
</evidence>
<organism evidence="15 16">
    <name type="scientific">Rossellomorea oryzaecorticis</name>
    <dbReference type="NCBI Taxonomy" id="1396505"/>
    <lineage>
        <taxon>Bacteria</taxon>
        <taxon>Bacillati</taxon>
        <taxon>Bacillota</taxon>
        <taxon>Bacilli</taxon>
        <taxon>Bacillales</taxon>
        <taxon>Bacillaceae</taxon>
        <taxon>Rossellomorea</taxon>
    </lineage>
</organism>
<evidence type="ECO:0000256" key="12">
    <source>
        <dbReference type="ARBA" id="ARBA00041377"/>
    </source>
</evidence>
<comment type="caution">
    <text evidence="15">The sequence shown here is derived from an EMBL/GenBank/DDBJ whole genome shotgun (WGS) entry which is preliminary data.</text>
</comment>
<keyword evidence="16" id="KW-1185">Reference proteome</keyword>
<evidence type="ECO:0000256" key="10">
    <source>
        <dbReference type="ARBA" id="ARBA00039095"/>
    </source>
</evidence>
<gene>
    <name evidence="15" type="primary">otnK</name>
    <name evidence="15" type="ORF">ACKA06_10710</name>
</gene>
<sequence>MRFGVIADDFTGGSDIASFFVKGGLSTVLYTGVPDIGEAPNAEVCVIALKTRTQNRKDAVSNSLEAIRWLKEQGAKQFYIKYCSTFDSTPEGNIGPICDAVMEELDVPYTILCPGLPVNGRTVRNGCLYVNGVPLHQSPMKNHPLTPMRNSDLVRLMDPQSSFPSMKIPADANEEEVNEQLAKLQREHTRFYLIPDYEKEEDAEKLVQMFGELKLLTGGSGLAYPLAKMYKHHAEAGGFEPSHSPAILLAGSCSEATRNQIKEFEQSGGKTYFMDPLKLISGEETVERMWDVISQHKGESILVYSSDAPEKVRDIQQQGKEEVAERLEKATADLAERAVQAEFHRIIVAGGETSGAVAKRLGYKGYHIGDSISPGVPIMIPIEDQRIRMVFKSGNFGKPDFFLQALSLT</sequence>
<keyword evidence="6" id="KW-0119">Carbohydrate metabolism</keyword>
<comment type="catalytic activity">
    <reaction evidence="8">
        <text>3-dehydro-D-erythronate + ATP = 3-dehydro-4-O-phospho-D-erythronate + ADP + H(+)</text>
        <dbReference type="Rhea" id="RHEA:52556"/>
        <dbReference type="ChEBI" id="CHEBI:15378"/>
        <dbReference type="ChEBI" id="CHEBI:30616"/>
        <dbReference type="ChEBI" id="CHEBI:57958"/>
        <dbReference type="ChEBI" id="CHEBI:136593"/>
        <dbReference type="ChEBI" id="CHEBI:456216"/>
        <dbReference type="EC" id="2.7.1.217"/>
    </reaction>
</comment>
<evidence type="ECO:0000313" key="16">
    <source>
        <dbReference type="Proteomes" id="UP001628668"/>
    </source>
</evidence>
<dbReference type="Gene3D" id="3.40.980.20">
    <property type="entry name" value="Four-carbon acid sugar kinase, nucleotide binding domain"/>
    <property type="match status" value="1"/>
</dbReference>
<dbReference type="Pfam" id="PF17042">
    <property type="entry name" value="NBD_C"/>
    <property type="match status" value="1"/>
</dbReference>
<evidence type="ECO:0000256" key="9">
    <source>
        <dbReference type="ARBA" id="ARBA00037335"/>
    </source>
</evidence>
<keyword evidence="2 15" id="KW-0808">Transferase</keyword>
<dbReference type="EC" id="2.7.1.217" evidence="10"/>
<dbReference type="Proteomes" id="UP001628668">
    <property type="component" value="Unassembled WGS sequence"/>
</dbReference>
<name>A0ABW8VPF8_9BACI</name>
<feature type="domain" description="Four-carbon acid sugar kinase N-terminal" evidence="13">
    <location>
        <begin position="4"/>
        <end position="225"/>
    </location>
</feature>
<proteinExistence type="inferred from homology"/>
<dbReference type="SUPFAM" id="SSF142764">
    <property type="entry name" value="YgbK-like"/>
    <property type="match status" value="1"/>
</dbReference>
<evidence type="ECO:0000256" key="2">
    <source>
        <dbReference type="ARBA" id="ARBA00022679"/>
    </source>
</evidence>
<keyword evidence="4 15" id="KW-0418">Kinase</keyword>
<evidence type="ECO:0000256" key="7">
    <source>
        <dbReference type="ARBA" id="ARBA00035898"/>
    </source>
</evidence>
<feature type="domain" description="Four-carbon acid sugar kinase nucleotide binding" evidence="14">
    <location>
        <begin position="248"/>
        <end position="402"/>
    </location>
</feature>
<dbReference type="Pfam" id="PF07005">
    <property type="entry name" value="SBD_N"/>
    <property type="match status" value="1"/>
</dbReference>
<dbReference type="Gene3D" id="3.40.50.10840">
    <property type="entry name" value="Putative sugar-binding, N-terminal domain"/>
    <property type="match status" value="1"/>
</dbReference>
<dbReference type="GO" id="GO:0016301">
    <property type="term" value="F:kinase activity"/>
    <property type="evidence" value="ECO:0007669"/>
    <property type="project" value="UniProtKB-KW"/>
</dbReference>
<dbReference type="NCBIfam" id="NF043035">
    <property type="entry name" value="OxoTetrKin"/>
    <property type="match status" value="1"/>
</dbReference>
<evidence type="ECO:0000313" key="15">
    <source>
        <dbReference type="EMBL" id="MFL8937259.1"/>
    </source>
</evidence>
<evidence type="ECO:0000256" key="11">
    <source>
        <dbReference type="ARBA" id="ARBA00039461"/>
    </source>
</evidence>
<protein>
    <recommendedName>
        <fullName evidence="11">3-oxo-tetronate kinase</fullName>
        <ecNumber evidence="10">2.7.1.217</ecNumber>
    </recommendedName>
    <alternativeName>
        <fullName evidence="12">3-dehydrotetronate 4-kinase</fullName>
    </alternativeName>
</protein>
<evidence type="ECO:0000256" key="6">
    <source>
        <dbReference type="ARBA" id="ARBA00023277"/>
    </source>
</evidence>
<evidence type="ECO:0000256" key="5">
    <source>
        <dbReference type="ARBA" id="ARBA00022840"/>
    </source>
</evidence>
<dbReference type="InterPro" id="IPR031475">
    <property type="entry name" value="NBD_C"/>
</dbReference>
<dbReference type="InterPro" id="IPR050007">
    <property type="entry name" value="OtnK"/>
</dbReference>
<dbReference type="InterPro" id="IPR010737">
    <property type="entry name" value="4-carb_acid_sugar_kinase_N"/>
</dbReference>
<evidence type="ECO:0000256" key="8">
    <source>
        <dbReference type="ARBA" id="ARBA00036346"/>
    </source>
</evidence>
<comment type="function">
    <text evidence="9">Catalyzes the ATP-dependent phosphorylation of 3-oxo-tetronate to 3-oxo-tetronate 4-phosphate.</text>
</comment>